<gene>
    <name evidence="1" type="ORF">WG66_4795</name>
</gene>
<dbReference type="EMBL" id="LATX01001311">
    <property type="protein sequence ID" value="KTB42634.1"/>
    <property type="molecule type" value="Genomic_DNA"/>
</dbReference>
<sequence>MSIQKIWNFQILRIKK</sequence>
<dbReference type="Proteomes" id="UP000054988">
    <property type="component" value="Unassembled WGS sequence"/>
</dbReference>
<proteinExistence type="predicted"/>
<name>A0A0W0G237_MONRR</name>
<organism evidence="1 2">
    <name type="scientific">Moniliophthora roreri</name>
    <name type="common">Frosty pod rot fungus</name>
    <name type="synonym">Monilia roreri</name>
    <dbReference type="NCBI Taxonomy" id="221103"/>
    <lineage>
        <taxon>Eukaryota</taxon>
        <taxon>Fungi</taxon>
        <taxon>Dikarya</taxon>
        <taxon>Basidiomycota</taxon>
        <taxon>Agaricomycotina</taxon>
        <taxon>Agaricomycetes</taxon>
        <taxon>Agaricomycetidae</taxon>
        <taxon>Agaricales</taxon>
        <taxon>Marasmiineae</taxon>
        <taxon>Marasmiaceae</taxon>
        <taxon>Moniliophthora</taxon>
    </lineage>
</organism>
<dbReference type="AlphaFoldDB" id="A0A0W0G237"/>
<evidence type="ECO:0000313" key="2">
    <source>
        <dbReference type="Proteomes" id="UP000054988"/>
    </source>
</evidence>
<comment type="caution">
    <text evidence="1">The sequence shown here is derived from an EMBL/GenBank/DDBJ whole genome shotgun (WGS) entry which is preliminary data.</text>
</comment>
<reference evidence="1 2" key="1">
    <citation type="submission" date="2015-12" db="EMBL/GenBank/DDBJ databases">
        <title>Draft genome sequence of Moniliophthora roreri, the causal agent of frosty pod rot of cacao.</title>
        <authorList>
            <person name="Aime M.C."/>
            <person name="Diaz-Valderrama J.R."/>
            <person name="Kijpornyongpan T."/>
            <person name="Phillips-Mora W."/>
        </authorList>
    </citation>
    <scope>NUCLEOTIDE SEQUENCE [LARGE SCALE GENOMIC DNA]</scope>
    <source>
        <strain evidence="1 2">MCA 2952</strain>
    </source>
</reference>
<accession>A0A0W0G237</accession>
<evidence type="ECO:0000313" key="1">
    <source>
        <dbReference type="EMBL" id="KTB42634.1"/>
    </source>
</evidence>
<protein>
    <submittedName>
        <fullName evidence="1">Uncharacterized protein</fullName>
    </submittedName>
</protein>